<dbReference type="PROSITE" id="PS50931">
    <property type="entry name" value="HTH_LYSR"/>
    <property type="match status" value="1"/>
</dbReference>
<gene>
    <name evidence="7" type="ORF">ISF6_3331</name>
</gene>
<reference evidence="7 8" key="2">
    <citation type="journal article" date="2016" name="Science">
        <title>A bacterium that degrades and assimilates poly(ethylene terephthalate).</title>
        <authorList>
            <person name="Yoshida S."/>
            <person name="Hiraga K."/>
            <person name="Takehana T."/>
            <person name="Taniguchi I."/>
            <person name="Yamaji H."/>
            <person name="Maeda Y."/>
            <person name="Toyohara K."/>
            <person name="Miyamoto K."/>
            <person name="Kimura Y."/>
            <person name="Oda K."/>
        </authorList>
    </citation>
    <scope>NUCLEOTIDE SEQUENCE [LARGE SCALE GENOMIC DNA]</scope>
    <source>
        <strain evidence="8">NBRC 110686 / TISTR 2288 / 201-F6</strain>
    </source>
</reference>
<evidence type="ECO:0000256" key="4">
    <source>
        <dbReference type="ARBA" id="ARBA00023163"/>
    </source>
</evidence>
<evidence type="ECO:0000256" key="3">
    <source>
        <dbReference type="ARBA" id="ARBA00023125"/>
    </source>
</evidence>
<evidence type="ECO:0000256" key="2">
    <source>
        <dbReference type="ARBA" id="ARBA00023015"/>
    </source>
</evidence>
<comment type="caution">
    <text evidence="7">The sequence shown here is derived from an EMBL/GenBank/DDBJ whole genome shotgun (WGS) entry which is preliminary data.</text>
</comment>
<evidence type="ECO:0000313" key="8">
    <source>
        <dbReference type="Proteomes" id="UP000037660"/>
    </source>
</evidence>
<keyword evidence="4" id="KW-0804">Transcription</keyword>
<dbReference type="InterPro" id="IPR036388">
    <property type="entry name" value="WH-like_DNA-bd_sf"/>
</dbReference>
<dbReference type="Proteomes" id="UP000037660">
    <property type="component" value="Unassembled WGS sequence"/>
</dbReference>
<dbReference type="InterPro" id="IPR000847">
    <property type="entry name" value="LysR_HTH_N"/>
</dbReference>
<dbReference type="SUPFAM" id="SSF53850">
    <property type="entry name" value="Periplasmic binding protein-like II"/>
    <property type="match status" value="1"/>
</dbReference>
<reference evidence="8" key="1">
    <citation type="submission" date="2015-07" db="EMBL/GenBank/DDBJ databases">
        <title>Discovery of a poly(ethylene terephthalate assimilation.</title>
        <authorList>
            <person name="Yoshida S."/>
            <person name="Hiraga K."/>
            <person name="Takehana T."/>
            <person name="Taniguchi I."/>
            <person name="Yamaji H."/>
            <person name="Maeda Y."/>
            <person name="Toyohara K."/>
            <person name="Miyamoto K."/>
            <person name="Kimura Y."/>
            <person name="Oda K."/>
        </authorList>
    </citation>
    <scope>NUCLEOTIDE SEQUENCE [LARGE SCALE GENOMIC DNA]</scope>
    <source>
        <strain evidence="8">NBRC 110686 / TISTR 2288 / 201-F6</strain>
    </source>
</reference>
<dbReference type="SUPFAM" id="SSF46785">
    <property type="entry name" value="Winged helix' DNA-binding domain"/>
    <property type="match status" value="1"/>
</dbReference>
<dbReference type="Pfam" id="PF03466">
    <property type="entry name" value="LysR_substrate"/>
    <property type="match status" value="1"/>
</dbReference>
<dbReference type="PANTHER" id="PTHR30419">
    <property type="entry name" value="HTH-TYPE TRANSCRIPTIONAL REGULATOR YBHD"/>
    <property type="match status" value="1"/>
</dbReference>
<dbReference type="Pfam" id="PF00126">
    <property type="entry name" value="HTH_1"/>
    <property type="match status" value="1"/>
</dbReference>
<comment type="similarity">
    <text evidence="1">Belongs to the LysR transcriptional regulatory family.</text>
</comment>
<dbReference type="GO" id="GO:0003700">
    <property type="term" value="F:DNA-binding transcription factor activity"/>
    <property type="evidence" value="ECO:0007669"/>
    <property type="project" value="InterPro"/>
</dbReference>
<keyword evidence="2" id="KW-0805">Transcription regulation</keyword>
<sequence>MRTLKTFLAVVRHGSFAAAAAEVGLTPAAVGLQMQALEQSLGQALFDRGRRAVVLNPTGRRIVGEVEQLVRRWEALAAGTDGDEAGLSGVVVMGALVSALMGAFADALWAVKGANPRLDVKLFAGLSSDFAPRVARGELDAAIVTQPPYALPSNLVWSPMYAEPMVLIVPRVPRFDASGGALALLSAAPFIRFDRATWTGRLVDEVLSACRVRVHEGMELNSVEAMVEIVRQGFGVSVVPRLANVDWGRDRALRVLRLPGVDVQRHVGMLERASHARERFTGAIKRYFAERAVPRARRAAR</sequence>
<dbReference type="GO" id="GO:0003677">
    <property type="term" value="F:DNA binding"/>
    <property type="evidence" value="ECO:0007669"/>
    <property type="project" value="UniProtKB-KW"/>
</dbReference>
<dbReference type="InterPro" id="IPR050950">
    <property type="entry name" value="HTH-type_LysR_regulators"/>
</dbReference>
<evidence type="ECO:0000256" key="5">
    <source>
        <dbReference type="SAM" id="SignalP"/>
    </source>
</evidence>
<keyword evidence="3" id="KW-0238">DNA-binding</keyword>
<evidence type="ECO:0000256" key="1">
    <source>
        <dbReference type="ARBA" id="ARBA00009437"/>
    </source>
</evidence>
<feature type="domain" description="HTH lysR-type" evidence="6">
    <location>
        <begin position="1"/>
        <end position="56"/>
    </location>
</feature>
<dbReference type="GO" id="GO:0005829">
    <property type="term" value="C:cytosol"/>
    <property type="evidence" value="ECO:0007669"/>
    <property type="project" value="TreeGrafter"/>
</dbReference>
<feature type="chain" id="PRO_5005513698" evidence="5">
    <location>
        <begin position="21"/>
        <end position="301"/>
    </location>
</feature>
<feature type="signal peptide" evidence="5">
    <location>
        <begin position="1"/>
        <end position="20"/>
    </location>
</feature>
<dbReference type="EMBL" id="BBYR01000047">
    <property type="protein sequence ID" value="GAP37476.1"/>
    <property type="molecule type" value="Genomic_DNA"/>
</dbReference>
<evidence type="ECO:0000259" key="6">
    <source>
        <dbReference type="PROSITE" id="PS50931"/>
    </source>
</evidence>
<dbReference type="Gene3D" id="3.40.190.10">
    <property type="entry name" value="Periplasmic binding protein-like II"/>
    <property type="match status" value="2"/>
</dbReference>
<dbReference type="InterPro" id="IPR005119">
    <property type="entry name" value="LysR_subst-bd"/>
</dbReference>
<dbReference type="AlphaFoldDB" id="A0A0K8P4E3"/>
<dbReference type="Gene3D" id="1.10.10.10">
    <property type="entry name" value="Winged helix-like DNA-binding domain superfamily/Winged helix DNA-binding domain"/>
    <property type="match status" value="1"/>
</dbReference>
<organism evidence="7 8">
    <name type="scientific">Piscinibacter sakaiensis</name>
    <name type="common">Ideonella sakaiensis</name>
    <dbReference type="NCBI Taxonomy" id="1547922"/>
    <lineage>
        <taxon>Bacteria</taxon>
        <taxon>Pseudomonadati</taxon>
        <taxon>Pseudomonadota</taxon>
        <taxon>Betaproteobacteria</taxon>
        <taxon>Burkholderiales</taxon>
        <taxon>Sphaerotilaceae</taxon>
        <taxon>Piscinibacter</taxon>
    </lineage>
</organism>
<proteinExistence type="inferred from homology"/>
<keyword evidence="8" id="KW-1185">Reference proteome</keyword>
<accession>A0A0K8P4E3</accession>
<evidence type="ECO:0000313" key="7">
    <source>
        <dbReference type="EMBL" id="GAP37476.1"/>
    </source>
</evidence>
<protein>
    <submittedName>
        <fullName evidence="7">Transcriptional regulator</fullName>
    </submittedName>
</protein>
<dbReference type="STRING" id="1547922.ISF6_3331"/>
<keyword evidence="5" id="KW-0732">Signal</keyword>
<dbReference type="InterPro" id="IPR036390">
    <property type="entry name" value="WH_DNA-bd_sf"/>
</dbReference>
<name>A0A0K8P4E3_PISS1</name>